<evidence type="ECO:0000256" key="3">
    <source>
        <dbReference type="ARBA" id="ARBA00022553"/>
    </source>
</evidence>
<comment type="catalytic activity">
    <reaction evidence="1">
        <text>ATP + protein L-histidine = ADP + protein N-phospho-L-histidine.</text>
        <dbReference type="EC" id="2.7.13.3"/>
    </reaction>
</comment>
<feature type="transmembrane region" description="Helical" evidence="5">
    <location>
        <begin position="180"/>
        <end position="201"/>
    </location>
</feature>
<dbReference type="RefSeq" id="WP_157565421.1">
    <property type="nucleotide sequence ID" value="NZ_WPIK01000005.1"/>
</dbReference>
<dbReference type="SUPFAM" id="SSF55874">
    <property type="entry name" value="ATPase domain of HSP90 chaperone/DNA topoisomerase II/histidine kinase"/>
    <property type="match status" value="1"/>
</dbReference>
<evidence type="ECO:0000313" key="8">
    <source>
        <dbReference type="Proteomes" id="UP000462014"/>
    </source>
</evidence>
<feature type="domain" description="Histidine kinase" evidence="6">
    <location>
        <begin position="462"/>
        <end position="712"/>
    </location>
</feature>
<feature type="transmembrane region" description="Helical" evidence="5">
    <location>
        <begin position="302"/>
        <end position="322"/>
    </location>
</feature>
<evidence type="ECO:0000256" key="1">
    <source>
        <dbReference type="ARBA" id="ARBA00000085"/>
    </source>
</evidence>
<proteinExistence type="predicted"/>
<dbReference type="PANTHER" id="PTHR43065">
    <property type="entry name" value="SENSOR HISTIDINE KINASE"/>
    <property type="match status" value="1"/>
</dbReference>
<evidence type="ECO:0000259" key="6">
    <source>
        <dbReference type="PROSITE" id="PS50109"/>
    </source>
</evidence>
<keyword evidence="5" id="KW-0472">Membrane</keyword>
<keyword evidence="3" id="KW-0597">Phosphoprotein</keyword>
<dbReference type="InterPro" id="IPR011623">
    <property type="entry name" value="7TMR_DISM_rcpt_extracell_dom1"/>
</dbReference>
<protein>
    <recommendedName>
        <fullName evidence="2">histidine kinase</fullName>
        <ecNumber evidence="2">2.7.13.3</ecNumber>
    </recommendedName>
</protein>
<dbReference type="Gene3D" id="2.60.40.2380">
    <property type="match status" value="1"/>
</dbReference>
<evidence type="ECO:0000256" key="5">
    <source>
        <dbReference type="SAM" id="Phobius"/>
    </source>
</evidence>
<feature type="transmembrane region" description="Helical" evidence="5">
    <location>
        <begin position="329"/>
        <end position="348"/>
    </location>
</feature>
<dbReference type="InterPro" id="IPR011622">
    <property type="entry name" value="7TMR_DISM_rcpt_extracell_dom2"/>
</dbReference>
<dbReference type="Proteomes" id="UP000462014">
    <property type="component" value="Unassembled WGS sequence"/>
</dbReference>
<accession>A0A7K1SV87</accession>
<gene>
    <name evidence="7" type="ORF">GO621_06800</name>
</gene>
<dbReference type="Pfam" id="PF07696">
    <property type="entry name" value="7TMR-DISMED2"/>
    <property type="match status" value="1"/>
</dbReference>
<sequence>MKFIYIYLFLIFASTISYAQDIVIFNNPNKFISISDKVEILEDKQNLLSIKEVIASKLFKKSSQKIPNFQITKSSIWIKLKILNNTQLNNLTLELPYPTIDSISLISVINDSTFNVENTGEYIPIYKRTFHHQNYAFNLNIKPKESKIYFLKLKASEQIQLPLLLGSEKSILESNYSLDLIFGIYAGIILVMLFYNLFVYFSIKDNTYLLYVLYILSVGFTQGSVQGYTARFLYPNSIHLANLMIVVAPVFSGVFAILFAKKFILIKKHTPILNSILSIIIVFYFIILTLGFWGFYHLSAQLVQINAGLASITVMATSYIILRMNYKPALFFFIAWSIFLTSVVIFVLRNFNILPYNTFTYYALQIGSALEVVLLSFALADKINIYKKEKEESQAQALSALQENARIIKEQNITLERKVEERTDELVTTNHNLNKTLTDLKEAQIQLVEAEKMASLGQLTAGIAHEINNPINFVTSNIAPLKRDVDILVDAIFTIESVGLSNISTDEKQQQIEDYKEDIDLDYLKIEINHLLNGIHEGANRTADIVKGLKIFSRLDEDDLKKADINEGLASTLIIANNLIGSKIQVIKNYGDIPPIDCYPGKLNQVFLNIISNGVFAINEKFGDQSGGILEITTQCDEQNLYIKIKDNGTGMSEETKKKIFEPFFTTKNVGVGTGLGMSIVYNTINKHNGQIYVNSAEGVGTEFILELQLQFKEAATI</sequence>
<evidence type="ECO:0000313" key="7">
    <source>
        <dbReference type="EMBL" id="MVN21241.1"/>
    </source>
</evidence>
<dbReference type="PRINTS" id="PR00344">
    <property type="entry name" value="BCTRLSENSOR"/>
</dbReference>
<feature type="transmembrane region" description="Helical" evidence="5">
    <location>
        <begin position="272"/>
        <end position="296"/>
    </location>
</feature>
<name>A0A7K1SV87_9SPHI</name>
<dbReference type="EMBL" id="WPIK01000005">
    <property type="protein sequence ID" value="MVN21241.1"/>
    <property type="molecule type" value="Genomic_DNA"/>
</dbReference>
<reference evidence="7 8" key="1">
    <citation type="submission" date="2019-12" db="EMBL/GenBank/DDBJ databases">
        <title>Mucilaginibacter sp. HMF7410 genome sequencing and assembly.</title>
        <authorList>
            <person name="Kang H."/>
            <person name="Cha I."/>
            <person name="Kim H."/>
            <person name="Joh K."/>
        </authorList>
    </citation>
    <scope>NUCLEOTIDE SEQUENCE [LARGE SCALE GENOMIC DNA]</scope>
    <source>
        <strain evidence="7 8">HMF7410</strain>
    </source>
</reference>
<feature type="transmembrane region" description="Helical" evidence="5">
    <location>
        <begin position="240"/>
        <end position="260"/>
    </location>
</feature>
<dbReference type="SMART" id="SM00387">
    <property type="entry name" value="HATPase_c"/>
    <property type="match status" value="1"/>
</dbReference>
<keyword evidence="5" id="KW-1133">Transmembrane helix</keyword>
<dbReference type="PROSITE" id="PS50109">
    <property type="entry name" value="HIS_KIN"/>
    <property type="match status" value="1"/>
</dbReference>
<evidence type="ECO:0000256" key="2">
    <source>
        <dbReference type="ARBA" id="ARBA00012438"/>
    </source>
</evidence>
<dbReference type="Pfam" id="PF02518">
    <property type="entry name" value="HATPase_c"/>
    <property type="match status" value="1"/>
</dbReference>
<dbReference type="InterPro" id="IPR003594">
    <property type="entry name" value="HATPase_dom"/>
</dbReference>
<feature type="coiled-coil region" evidence="4">
    <location>
        <begin position="383"/>
        <end position="453"/>
    </location>
</feature>
<keyword evidence="4" id="KW-0175">Coiled coil</keyword>
<keyword evidence="8" id="KW-1185">Reference proteome</keyword>
<dbReference type="Gene3D" id="1.10.287.130">
    <property type="match status" value="1"/>
</dbReference>
<keyword evidence="5" id="KW-0812">Transmembrane</keyword>
<dbReference type="InterPro" id="IPR005467">
    <property type="entry name" value="His_kinase_dom"/>
</dbReference>
<dbReference type="CDD" id="cd00082">
    <property type="entry name" value="HisKA"/>
    <property type="match status" value="1"/>
</dbReference>
<dbReference type="InterPro" id="IPR036890">
    <property type="entry name" value="HATPase_C_sf"/>
</dbReference>
<dbReference type="PANTHER" id="PTHR43065:SF50">
    <property type="entry name" value="HISTIDINE KINASE"/>
    <property type="match status" value="1"/>
</dbReference>
<dbReference type="InterPro" id="IPR003661">
    <property type="entry name" value="HisK_dim/P_dom"/>
</dbReference>
<dbReference type="Gene3D" id="3.30.565.10">
    <property type="entry name" value="Histidine kinase-like ATPase, C-terminal domain"/>
    <property type="match status" value="1"/>
</dbReference>
<evidence type="ECO:0000256" key="4">
    <source>
        <dbReference type="SAM" id="Coils"/>
    </source>
</evidence>
<dbReference type="Pfam" id="PF07695">
    <property type="entry name" value="7TMR-DISM_7TM"/>
    <property type="match status" value="1"/>
</dbReference>
<dbReference type="SUPFAM" id="SSF47384">
    <property type="entry name" value="Homodimeric domain of signal transducing histidine kinase"/>
    <property type="match status" value="1"/>
</dbReference>
<dbReference type="GO" id="GO:0000155">
    <property type="term" value="F:phosphorelay sensor kinase activity"/>
    <property type="evidence" value="ECO:0007669"/>
    <property type="project" value="InterPro"/>
</dbReference>
<dbReference type="AlphaFoldDB" id="A0A7K1SV87"/>
<dbReference type="InterPro" id="IPR036097">
    <property type="entry name" value="HisK_dim/P_sf"/>
</dbReference>
<feature type="transmembrane region" description="Helical" evidence="5">
    <location>
        <begin position="360"/>
        <end position="380"/>
    </location>
</feature>
<dbReference type="EC" id="2.7.13.3" evidence="2"/>
<comment type="caution">
    <text evidence="7">The sequence shown here is derived from an EMBL/GenBank/DDBJ whole genome shotgun (WGS) entry which is preliminary data.</text>
</comment>
<feature type="transmembrane region" description="Helical" evidence="5">
    <location>
        <begin position="208"/>
        <end position="228"/>
    </location>
</feature>
<dbReference type="InterPro" id="IPR004358">
    <property type="entry name" value="Sig_transdc_His_kin-like_C"/>
</dbReference>
<organism evidence="7 8">
    <name type="scientific">Mucilaginibacter arboris</name>
    <dbReference type="NCBI Taxonomy" id="2682090"/>
    <lineage>
        <taxon>Bacteria</taxon>
        <taxon>Pseudomonadati</taxon>
        <taxon>Bacteroidota</taxon>
        <taxon>Sphingobacteriia</taxon>
        <taxon>Sphingobacteriales</taxon>
        <taxon>Sphingobacteriaceae</taxon>
        <taxon>Mucilaginibacter</taxon>
    </lineage>
</organism>